<feature type="domain" description="Glycosyltransferase 2-like" evidence="1">
    <location>
        <begin position="6"/>
        <end position="163"/>
    </location>
</feature>
<proteinExistence type="predicted"/>
<sequence length="291" mass="33193">MPPRFSVILPTYQDWSALAGCLEALSRQTVGAEAFEIVIGNNNPAADLPADFKLPSNAKVVHQPKPGSYAARNAAVAQAQGALLCFTDSDCRPKSDWLEQAENLFARAPDANRIGGHVEMTSVGPEWSVPELYDRIFNLRQERYVPNGYAATANLIVKRPFFERVGPFNEELFSSGDKEWNKRATALGDRILYGENVCVEHPARNDFATLRKKHFRVAGGRFRMKGRDRKRLWIPSPKYFFPALSSLKRILAEPGISGRQRFLIWRMDYRLRREELREYFRIRSGESAKRE</sequence>
<name>A0A2T5HV68_9RHOB</name>
<dbReference type="Pfam" id="PF00535">
    <property type="entry name" value="Glycos_transf_2"/>
    <property type="match status" value="1"/>
</dbReference>
<dbReference type="Proteomes" id="UP000244077">
    <property type="component" value="Unassembled WGS sequence"/>
</dbReference>
<keyword evidence="3" id="KW-1185">Reference proteome</keyword>
<accession>A0A2T5HV68</accession>
<dbReference type="AlphaFoldDB" id="A0A2T5HV68"/>
<organism evidence="2 3">
    <name type="scientific">Celeribacter persicus</name>
    <dbReference type="NCBI Taxonomy" id="1651082"/>
    <lineage>
        <taxon>Bacteria</taxon>
        <taxon>Pseudomonadati</taxon>
        <taxon>Pseudomonadota</taxon>
        <taxon>Alphaproteobacteria</taxon>
        <taxon>Rhodobacterales</taxon>
        <taxon>Roseobacteraceae</taxon>
        <taxon>Celeribacter</taxon>
    </lineage>
</organism>
<dbReference type="InterPro" id="IPR029044">
    <property type="entry name" value="Nucleotide-diphossugar_trans"/>
</dbReference>
<dbReference type="OrthoDB" id="6653642at2"/>
<dbReference type="RefSeq" id="WP_107814513.1">
    <property type="nucleotide sequence ID" value="NZ_QAOH01000001.1"/>
</dbReference>
<dbReference type="Gene3D" id="3.90.550.10">
    <property type="entry name" value="Spore Coat Polysaccharide Biosynthesis Protein SpsA, Chain A"/>
    <property type="match status" value="1"/>
</dbReference>
<protein>
    <recommendedName>
        <fullName evidence="1">Glycosyltransferase 2-like domain-containing protein</fullName>
    </recommendedName>
</protein>
<evidence type="ECO:0000259" key="1">
    <source>
        <dbReference type="Pfam" id="PF00535"/>
    </source>
</evidence>
<evidence type="ECO:0000313" key="2">
    <source>
        <dbReference type="EMBL" id="PTQ75480.1"/>
    </source>
</evidence>
<dbReference type="SUPFAM" id="SSF53448">
    <property type="entry name" value="Nucleotide-diphospho-sugar transferases"/>
    <property type="match status" value="1"/>
</dbReference>
<gene>
    <name evidence="2" type="ORF">C8N42_10116</name>
</gene>
<evidence type="ECO:0000313" key="3">
    <source>
        <dbReference type="Proteomes" id="UP000244077"/>
    </source>
</evidence>
<dbReference type="InterPro" id="IPR050834">
    <property type="entry name" value="Glycosyltransf_2"/>
</dbReference>
<dbReference type="EMBL" id="QAOH01000001">
    <property type="protein sequence ID" value="PTQ75480.1"/>
    <property type="molecule type" value="Genomic_DNA"/>
</dbReference>
<dbReference type="PANTHER" id="PTHR43685:SF2">
    <property type="entry name" value="GLYCOSYLTRANSFERASE 2-LIKE DOMAIN-CONTAINING PROTEIN"/>
    <property type="match status" value="1"/>
</dbReference>
<dbReference type="PANTHER" id="PTHR43685">
    <property type="entry name" value="GLYCOSYLTRANSFERASE"/>
    <property type="match status" value="1"/>
</dbReference>
<reference evidence="2 3" key="1">
    <citation type="submission" date="2018-04" db="EMBL/GenBank/DDBJ databases">
        <title>Genomic Encyclopedia of Archaeal and Bacterial Type Strains, Phase II (KMG-II): from individual species to whole genera.</title>
        <authorList>
            <person name="Goeker M."/>
        </authorList>
    </citation>
    <scope>NUCLEOTIDE SEQUENCE [LARGE SCALE GENOMIC DNA]</scope>
    <source>
        <strain evidence="2 3">DSM 100434</strain>
    </source>
</reference>
<comment type="caution">
    <text evidence="2">The sequence shown here is derived from an EMBL/GenBank/DDBJ whole genome shotgun (WGS) entry which is preliminary data.</text>
</comment>
<dbReference type="InterPro" id="IPR001173">
    <property type="entry name" value="Glyco_trans_2-like"/>
</dbReference>